<accession>A0AAV1D802</accession>
<dbReference type="GO" id="GO:0015031">
    <property type="term" value="P:protein transport"/>
    <property type="evidence" value="ECO:0007669"/>
    <property type="project" value="UniProtKB-KW"/>
</dbReference>
<dbReference type="Proteomes" id="UP001161247">
    <property type="component" value="Chromosome 4"/>
</dbReference>
<reference evidence="5" key="1">
    <citation type="submission" date="2023-03" db="EMBL/GenBank/DDBJ databases">
        <authorList>
            <person name="Julca I."/>
        </authorList>
    </citation>
    <scope>NUCLEOTIDE SEQUENCE</scope>
</reference>
<evidence type="ECO:0000256" key="2">
    <source>
        <dbReference type="ARBA" id="ARBA00022448"/>
    </source>
</evidence>
<keyword evidence="3" id="KW-0677">Repeat</keyword>
<dbReference type="EMBL" id="OX459121">
    <property type="protein sequence ID" value="CAI9103925.1"/>
    <property type="molecule type" value="Genomic_DNA"/>
</dbReference>
<dbReference type="PANTHER" id="PTHR23316">
    <property type="entry name" value="IMPORTIN ALPHA"/>
    <property type="match status" value="1"/>
</dbReference>
<dbReference type="SMART" id="SM00185">
    <property type="entry name" value="ARM"/>
    <property type="match status" value="2"/>
</dbReference>
<evidence type="ECO:0000256" key="3">
    <source>
        <dbReference type="ARBA" id="ARBA00022737"/>
    </source>
</evidence>
<keyword evidence="4" id="KW-0653">Protein transport</keyword>
<evidence type="ECO:0000256" key="1">
    <source>
        <dbReference type="ARBA" id="ARBA00010394"/>
    </source>
</evidence>
<evidence type="ECO:0000313" key="6">
    <source>
        <dbReference type="Proteomes" id="UP001161247"/>
    </source>
</evidence>
<dbReference type="Pfam" id="PF00514">
    <property type="entry name" value="Arm"/>
    <property type="match status" value="1"/>
</dbReference>
<organism evidence="5 6">
    <name type="scientific">Oldenlandia corymbosa var. corymbosa</name>
    <dbReference type="NCBI Taxonomy" id="529605"/>
    <lineage>
        <taxon>Eukaryota</taxon>
        <taxon>Viridiplantae</taxon>
        <taxon>Streptophyta</taxon>
        <taxon>Embryophyta</taxon>
        <taxon>Tracheophyta</taxon>
        <taxon>Spermatophyta</taxon>
        <taxon>Magnoliopsida</taxon>
        <taxon>eudicotyledons</taxon>
        <taxon>Gunneridae</taxon>
        <taxon>Pentapetalae</taxon>
        <taxon>asterids</taxon>
        <taxon>lamiids</taxon>
        <taxon>Gentianales</taxon>
        <taxon>Rubiaceae</taxon>
        <taxon>Rubioideae</taxon>
        <taxon>Spermacoceae</taxon>
        <taxon>Hedyotis-Oldenlandia complex</taxon>
        <taxon>Oldenlandia</taxon>
    </lineage>
</organism>
<keyword evidence="2" id="KW-0813">Transport</keyword>
<keyword evidence="6" id="KW-1185">Reference proteome</keyword>
<dbReference type="AlphaFoldDB" id="A0AAV1D802"/>
<dbReference type="InterPro" id="IPR011989">
    <property type="entry name" value="ARM-like"/>
</dbReference>
<sequence length="149" mass="16511">MDASCRFQERPTFFVSKGSNPDCQPFKIVLSSRTVSSTVRQPSHCVLIPALSTLENIAKIGNDSQRQCRIEFGVLHRLRSLLNTGDEIHVKERACLIISAIAAGNAKQTKAVIDAELIEPLMSLLKDEESDLKEVAGQAVKDRTLFWNS</sequence>
<dbReference type="InterPro" id="IPR000225">
    <property type="entry name" value="Armadillo"/>
</dbReference>
<dbReference type="SUPFAM" id="SSF48371">
    <property type="entry name" value="ARM repeat"/>
    <property type="match status" value="1"/>
</dbReference>
<dbReference type="InterPro" id="IPR016024">
    <property type="entry name" value="ARM-type_fold"/>
</dbReference>
<evidence type="ECO:0000256" key="4">
    <source>
        <dbReference type="ARBA" id="ARBA00022927"/>
    </source>
</evidence>
<name>A0AAV1D802_OLDCO</name>
<comment type="similarity">
    <text evidence="1">Belongs to the importin alpha family.</text>
</comment>
<evidence type="ECO:0000313" key="5">
    <source>
        <dbReference type="EMBL" id="CAI9103925.1"/>
    </source>
</evidence>
<dbReference type="Gene3D" id="1.25.10.10">
    <property type="entry name" value="Leucine-rich Repeat Variant"/>
    <property type="match status" value="1"/>
</dbReference>
<gene>
    <name evidence="5" type="ORF">OLC1_LOCUS12965</name>
</gene>
<proteinExistence type="inferred from homology"/>
<protein>
    <submittedName>
        <fullName evidence="5">OLC1v1002520C1</fullName>
    </submittedName>
</protein>